<organism evidence="1 2">
    <name type="scientific">bacterium (Candidatus Gribaldobacteria) CG02_land_8_20_14_3_00_41_15</name>
    <dbReference type="NCBI Taxonomy" id="2014270"/>
    <lineage>
        <taxon>Bacteria</taxon>
        <taxon>Candidatus Gribaldobacteria</taxon>
    </lineage>
</organism>
<dbReference type="Proteomes" id="UP000229030">
    <property type="component" value="Unassembled WGS sequence"/>
</dbReference>
<gene>
    <name evidence="1" type="ORF">COS21_01680</name>
</gene>
<reference evidence="2" key="1">
    <citation type="submission" date="2017-09" db="EMBL/GenBank/DDBJ databases">
        <title>Depth-based differentiation of microbial function through sediment-hosted aquifers and enrichment of novel symbionts in the deep terrestrial subsurface.</title>
        <authorList>
            <person name="Probst A.J."/>
            <person name="Ladd B."/>
            <person name="Jarett J.K."/>
            <person name="Geller-Mcgrath D.E."/>
            <person name="Sieber C.M.K."/>
            <person name="Emerson J.B."/>
            <person name="Anantharaman K."/>
            <person name="Thomas B.C."/>
            <person name="Malmstrom R."/>
            <person name="Stieglmeier M."/>
            <person name="Klingl A."/>
            <person name="Woyke T."/>
            <person name="Ryan C.M."/>
            <person name="Banfield J.F."/>
        </authorList>
    </citation>
    <scope>NUCLEOTIDE SEQUENCE [LARGE SCALE GENOMIC DNA]</scope>
</reference>
<dbReference type="EMBL" id="PETV01000051">
    <property type="protein sequence ID" value="PIV47116.1"/>
    <property type="molecule type" value="Genomic_DNA"/>
</dbReference>
<sequence length="143" mass="16548">KSLTVIFLLWYNNGGRPLLIFICFFQIKRGLPPPNYMPKQTEQELSQEIEFYGRKLAALLQHLKAPEKIKLAWAALLPKMTIKQISQLLDVLEARYLDEQTSHIDKALQQEIAQVVEKFAKQRKINNQKLISAIEKIKGADLF</sequence>
<dbReference type="AlphaFoldDB" id="A0A2M7DE25"/>
<accession>A0A2M7DE25</accession>
<comment type="caution">
    <text evidence="1">The sequence shown here is derived from an EMBL/GenBank/DDBJ whole genome shotgun (WGS) entry which is preliminary data.</text>
</comment>
<protein>
    <submittedName>
        <fullName evidence="1">Uncharacterized protein</fullName>
    </submittedName>
</protein>
<name>A0A2M7DE25_9BACT</name>
<evidence type="ECO:0000313" key="1">
    <source>
        <dbReference type="EMBL" id="PIV47116.1"/>
    </source>
</evidence>
<evidence type="ECO:0000313" key="2">
    <source>
        <dbReference type="Proteomes" id="UP000229030"/>
    </source>
</evidence>
<feature type="non-terminal residue" evidence="1">
    <location>
        <position position="1"/>
    </location>
</feature>
<proteinExistence type="predicted"/>